<comment type="caution">
    <text evidence="2">The sequence shown here is derived from an EMBL/GenBank/DDBJ whole genome shotgun (WGS) entry which is preliminary data.</text>
</comment>
<organism evidence="2 3">
    <name type="scientific">Crateriforma conspicua</name>
    <dbReference type="NCBI Taxonomy" id="2527996"/>
    <lineage>
        <taxon>Bacteria</taxon>
        <taxon>Pseudomonadati</taxon>
        <taxon>Planctomycetota</taxon>
        <taxon>Planctomycetia</taxon>
        <taxon>Planctomycetales</taxon>
        <taxon>Planctomycetaceae</taxon>
        <taxon>Crateriforma</taxon>
    </lineage>
</organism>
<gene>
    <name evidence="2" type="ORF">V7x_55640</name>
</gene>
<evidence type="ECO:0000313" key="3">
    <source>
        <dbReference type="Proteomes" id="UP000316476"/>
    </source>
</evidence>
<sequence length="113" mass="12254">MRLVGRIATALAMIALVHLFIIYFDIPTPAAWWIGAMIYSGLVAVLFSSRSLAKKLSTYAMFGIVTWVGWLTVCPCTFAHFLFAPVAGLIALITTHAILSRILPSRVAKTDGG</sequence>
<evidence type="ECO:0000256" key="1">
    <source>
        <dbReference type="SAM" id="Phobius"/>
    </source>
</evidence>
<proteinExistence type="predicted"/>
<feature type="transmembrane region" description="Helical" evidence="1">
    <location>
        <begin position="30"/>
        <end position="49"/>
    </location>
</feature>
<protein>
    <submittedName>
        <fullName evidence="2">Uncharacterized protein</fullName>
    </submittedName>
</protein>
<name>A0A5C6FDJ9_9PLAN</name>
<accession>A0A5C6FDJ9</accession>
<feature type="transmembrane region" description="Helical" evidence="1">
    <location>
        <begin position="7"/>
        <end position="24"/>
    </location>
</feature>
<feature type="transmembrane region" description="Helical" evidence="1">
    <location>
        <begin position="56"/>
        <end position="73"/>
    </location>
</feature>
<keyword evidence="1" id="KW-0472">Membrane</keyword>
<reference evidence="2 3" key="1">
    <citation type="submission" date="2019-02" db="EMBL/GenBank/DDBJ databases">
        <title>Deep-cultivation of Planctomycetes and their phenomic and genomic characterization uncovers novel biology.</title>
        <authorList>
            <person name="Wiegand S."/>
            <person name="Jogler M."/>
            <person name="Boedeker C."/>
            <person name="Pinto D."/>
            <person name="Vollmers J."/>
            <person name="Rivas-Marin E."/>
            <person name="Kohn T."/>
            <person name="Peeters S.H."/>
            <person name="Heuer A."/>
            <person name="Rast P."/>
            <person name="Oberbeckmann S."/>
            <person name="Bunk B."/>
            <person name="Jeske O."/>
            <person name="Meyerdierks A."/>
            <person name="Storesund J.E."/>
            <person name="Kallscheuer N."/>
            <person name="Luecker S."/>
            <person name="Lage O.M."/>
            <person name="Pohl T."/>
            <person name="Merkel B.J."/>
            <person name="Hornburger P."/>
            <person name="Mueller R.-W."/>
            <person name="Bruemmer F."/>
            <person name="Labrenz M."/>
            <person name="Spormann A.M."/>
            <person name="Op Den Camp H."/>
            <person name="Overmann J."/>
            <person name="Amann R."/>
            <person name="Jetten M.S.M."/>
            <person name="Mascher T."/>
            <person name="Medema M.H."/>
            <person name="Devos D.P."/>
            <person name="Kaster A.-K."/>
            <person name="Ovreas L."/>
            <person name="Rohde M."/>
            <person name="Galperin M.Y."/>
            <person name="Jogler C."/>
        </authorList>
    </citation>
    <scope>NUCLEOTIDE SEQUENCE [LARGE SCALE GENOMIC DNA]</scope>
    <source>
        <strain evidence="2 3">V7</strain>
    </source>
</reference>
<dbReference type="Proteomes" id="UP000316476">
    <property type="component" value="Unassembled WGS sequence"/>
</dbReference>
<keyword evidence="1" id="KW-0812">Transmembrane</keyword>
<dbReference type="EMBL" id="SJPZ01000007">
    <property type="protein sequence ID" value="TWU59548.1"/>
    <property type="molecule type" value="Genomic_DNA"/>
</dbReference>
<dbReference type="AlphaFoldDB" id="A0A5C6FDJ9"/>
<evidence type="ECO:0000313" key="2">
    <source>
        <dbReference type="EMBL" id="TWU59548.1"/>
    </source>
</evidence>
<feature type="transmembrane region" description="Helical" evidence="1">
    <location>
        <begin position="79"/>
        <end position="99"/>
    </location>
</feature>
<keyword evidence="1" id="KW-1133">Transmembrane helix</keyword>